<evidence type="ECO:0000259" key="2">
    <source>
        <dbReference type="PROSITE" id="PS50006"/>
    </source>
</evidence>
<evidence type="ECO:0000256" key="1">
    <source>
        <dbReference type="SAM" id="MobiDB-lite"/>
    </source>
</evidence>
<dbReference type="STRING" id="1036808.A0A0C3DAD8"/>
<accession>A0A0C3DAD8</accession>
<protein>
    <recommendedName>
        <fullName evidence="2">FHA domain-containing protein</fullName>
    </recommendedName>
</protein>
<feature type="compositionally biased region" description="Polar residues" evidence="1">
    <location>
        <begin position="246"/>
        <end position="257"/>
    </location>
</feature>
<feature type="domain" description="FHA" evidence="2">
    <location>
        <begin position="34"/>
        <end position="82"/>
    </location>
</feature>
<dbReference type="HOGENOM" id="CLU_032102_0_0_1"/>
<dbReference type="Pfam" id="PF00498">
    <property type="entry name" value="FHA"/>
    <property type="match status" value="1"/>
</dbReference>
<feature type="compositionally biased region" description="Polar residues" evidence="1">
    <location>
        <begin position="179"/>
        <end position="188"/>
    </location>
</feature>
<dbReference type="SUPFAM" id="SSF49879">
    <property type="entry name" value="SMAD/FHA domain"/>
    <property type="match status" value="1"/>
</dbReference>
<dbReference type="InterPro" id="IPR008984">
    <property type="entry name" value="SMAD_FHA_dom_sf"/>
</dbReference>
<dbReference type="AlphaFoldDB" id="A0A0C3DAD8"/>
<dbReference type="EMBL" id="KN822097">
    <property type="protein sequence ID" value="KIM57685.1"/>
    <property type="molecule type" value="Genomic_DNA"/>
</dbReference>
<dbReference type="Proteomes" id="UP000053989">
    <property type="component" value="Unassembled WGS sequence"/>
</dbReference>
<feature type="region of interest" description="Disordered" evidence="1">
    <location>
        <begin position="173"/>
        <end position="195"/>
    </location>
</feature>
<feature type="compositionally biased region" description="Acidic residues" evidence="1">
    <location>
        <begin position="366"/>
        <end position="390"/>
    </location>
</feature>
<feature type="compositionally biased region" description="Pro residues" evidence="1">
    <location>
        <begin position="226"/>
        <end position="236"/>
    </location>
</feature>
<dbReference type="PROSITE" id="PS50006">
    <property type="entry name" value="FHA_DOMAIN"/>
    <property type="match status" value="1"/>
</dbReference>
<reference evidence="4" key="2">
    <citation type="submission" date="2015-01" db="EMBL/GenBank/DDBJ databases">
        <title>Evolutionary Origins and Diversification of the Mycorrhizal Mutualists.</title>
        <authorList>
            <consortium name="DOE Joint Genome Institute"/>
            <consortium name="Mycorrhizal Genomics Consortium"/>
            <person name="Kohler A."/>
            <person name="Kuo A."/>
            <person name="Nagy L.G."/>
            <person name="Floudas D."/>
            <person name="Copeland A."/>
            <person name="Barry K.W."/>
            <person name="Cichocki N."/>
            <person name="Veneault-Fourrey C."/>
            <person name="LaButti K."/>
            <person name="Lindquist E.A."/>
            <person name="Lipzen A."/>
            <person name="Lundell T."/>
            <person name="Morin E."/>
            <person name="Murat C."/>
            <person name="Riley R."/>
            <person name="Ohm R."/>
            <person name="Sun H."/>
            <person name="Tunlid A."/>
            <person name="Henrissat B."/>
            <person name="Grigoriev I.V."/>
            <person name="Hibbett D.S."/>
            <person name="Martin F."/>
        </authorList>
    </citation>
    <scope>NUCLEOTIDE SEQUENCE [LARGE SCALE GENOMIC DNA]</scope>
    <source>
        <strain evidence="4">Foug A</strain>
    </source>
</reference>
<feature type="compositionally biased region" description="Acidic residues" evidence="1">
    <location>
        <begin position="287"/>
        <end position="328"/>
    </location>
</feature>
<gene>
    <name evidence="3" type="ORF">SCLCIDRAFT_1121972</name>
</gene>
<keyword evidence="4" id="KW-1185">Reference proteome</keyword>
<feature type="region of interest" description="Disordered" evidence="1">
    <location>
        <begin position="225"/>
        <end position="466"/>
    </location>
</feature>
<dbReference type="OrthoDB" id="6288785at2759"/>
<sequence length="527" mass="58864">MEPSEIGRFGTLCLMKRLEPDISVASFPIDDETVTFGRDPACSVRLYYSSVSPLHAKLIFQDRKAFIVVLGSGGILVDGCEVLPSSNSALPTTVPISNNSEIEIHKKRFIFTYPPKEMRAAHYTSPQKDVLMTPGTRRKMLRMSLIQSAEVFTPRPSKDPKENLRILQSPLKRKAPSPLKQQYNTQLTAPKEEEGEEEIVLVDGNHPHVVEEEKDLVILESVEVEVPPPQPSPPTPIRLGAFGRPANSQETNVNPYQTPRRKPDRPSLHRAVLIRSAQRAVHKQEVEREEEEQEEKEVEEFIAEEVEDIAEESEEDQQDRESTDEDDERGGNGHFPENTDESSGWRKSLGLVKGFSWPFRSSSAAPEEDNDDEEVGLEEDYDEAQMDVDAELPPSSDSVLECALDSDPTNPEADDETVPPVSRPWGSFLTPQADRVAPSTGVGRGMGRNSFSGIAAPSPGLSGPRRVRIEPKWKVTDIIVPLPKEEEVKQEEQGSSIPVAIRRSQVTEEERQVGIPHAVLHIPRDRY</sequence>
<name>A0A0C3DAD8_9AGAM</name>
<proteinExistence type="predicted"/>
<reference evidence="3 4" key="1">
    <citation type="submission" date="2014-04" db="EMBL/GenBank/DDBJ databases">
        <authorList>
            <consortium name="DOE Joint Genome Institute"/>
            <person name="Kuo A."/>
            <person name="Kohler A."/>
            <person name="Nagy L.G."/>
            <person name="Floudas D."/>
            <person name="Copeland A."/>
            <person name="Barry K.W."/>
            <person name="Cichocki N."/>
            <person name="Veneault-Fourrey C."/>
            <person name="LaButti K."/>
            <person name="Lindquist E.A."/>
            <person name="Lipzen A."/>
            <person name="Lundell T."/>
            <person name="Morin E."/>
            <person name="Murat C."/>
            <person name="Sun H."/>
            <person name="Tunlid A."/>
            <person name="Henrissat B."/>
            <person name="Grigoriev I.V."/>
            <person name="Hibbett D.S."/>
            <person name="Martin F."/>
            <person name="Nordberg H.P."/>
            <person name="Cantor M.N."/>
            <person name="Hua S.X."/>
        </authorList>
    </citation>
    <scope>NUCLEOTIDE SEQUENCE [LARGE SCALE GENOMIC DNA]</scope>
    <source>
        <strain evidence="3 4">Foug A</strain>
    </source>
</reference>
<dbReference type="InterPro" id="IPR000253">
    <property type="entry name" value="FHA_dom"/>
</dbReference>
<dbReference type="Gene3D" id="2.60.200.20">
    <property type="match status" value="1"/>
</dbReference>
<evidence type="ECO:0000313" key="4">
    <source>
        <dbReference type="Proteomes" id="UP000053989"/>
    </source>
</evidence>
<dbReference type="InParanoid" id="A0A0C3DAD8"/>
<organism evidence="3 4">
    <name type="scientific">Scleroderma citrinum Foug A</name>
    <dbReference type="NCBI Taxonomy" id="1036808"/>
    <lineage>
        <taxon>Eukaryota</taxon>
        <taxon>Fungi</taxon>
        <taxon>Dikarya</taxon>
        <taxon>Basidiomycota</taxon>
        <taxon>Agaricomycotina</taxon>
        <taxon>Agaricomycetes</taxon>
        <taxon>Agaricomycetidae</taxon>
        <taxon>Boletales</taxon>
        <taxon>Sclerodermatineae</taxon>
        <taxon>Sclerodermataceae</taxon>
        <taxon>Scleroderma</taxon>
    </lineage>
</organism>
<evidence type="ECO:0000313" key="3">
    <source>
        <dbReference type="EMBL" id="KIM57685.1"/>
    </source>
</evidence>